<keyword evidence="1" id="KW-0805">Transcription regulation</keyword>
<sequence>MTSQKNNAIYLQISNDLKEKILNNVYEVGDKLPTENDLMEAYNVSRVTARKALETLVQQNFIVRHPGRGSYVTENKNTTVSDGTISNDTPLIGVILPEVTPCFGTQILPEIGKELKKNGLHLIYSGTEDNQYHEAIAIKEIRNLPISGLIIWPASGKYIGEEILKLVIDKVPVVLLDRYIQDIETNYVISDNNAATKEALNYLLTLGHQKIGICSKSPEFDSSIKERVSTAANLLSEKGASFNPNEDIILVSENAFQNSESIEAEREAMKQHVQNYLSQHPETTAFFVTEYYPATLLYQVLNALNYRIPEDISILCYDSPEFKLEQVVKFTHVQQNEKHLAQKAVSLLLDSINNKVKNASFLIDASLVIGDTTAKPSLKS</sequence>
<dbReference type="InterPro" id="IPR028082">
    <property type="entry name" value="Peripla_BP_I"/>
</dbReference>
<dbReference type="SUPFAM" id="SSF46785">
    <property type="entry name" value="Winged helix' DNA-binding domain"/>
    <property type="match status" value="1"/>
</dbReference>
<keyword evidence="2" id="KW-0238">DNA-binding</keyword>
<dbReference type="SMART" id="SM00345">
    <property type="entry name" value="HTH_GNTR"/>
    <property type="match status" value="1"/>
</dbReference>
<dbReference type="Proteomes" id="UP000628775">
    <property type="component" value="Unassembled WGS sequence"/>
</dbReference>
<dbReference type="AlphaFoldDB" id="A0A8J2YG66"/>
<name>A0A8J2YG66_9BACL</name>
<accession>A0A8J2YG66</accession>
<dbReference type="Pfam" id="PF00392">
    <property type="entry name" value="GntR"/>
    <property type="match status" value="1"/>
</dbReference>
<evidence type="ECO:0000313" key="5">
    <source>
        <dbReference type="EMBL" id="GGE33020.1"/>
    </source>
</evidence>
<reference evidence="5" key="1">
    <citation type="journal article" date="2014" name="Int. J. Syst. Evol. Microbiol.">
        <title>Complete genome sequence of Corynebacterium casei LMG S-19264T (=DSM 44701T), isolated from a smear-ripened cheese.</title>
        <authorList>
            <consortium name="US DOE Joint Genome Institute (JGI-PGF)"/>
            <person name="Walter F."/>
            <person name="Albersmeier A."/>
            <person name="Kalinowski J."/>
            <person name="Ruckert C."/>
        </authorList>
    </citation>
    <scope>NUCLEOTIDE SEQUENCE</scope>
    <source>
        <strain evidence="5">CGMCC 1.15371</strain>
    </source>
</reference>
<evidence type="ECO:0000313" key="6">
    <source>
        <dbReference type="Proteomes" id="UP000628775"/>
    </source>
</evidence>
<dbReference type="PANTHER" id="PTHR30146:SF109">
    <property type="entry name" value="HTH-TYPE TRANSCRIPTIONAL REGULATOR GALS"/>
    <property type="match status" value="1"/>
</dbReference>
<comment type="caution">
    <text evidence="5">The sequence shown here is derived from an EMBL/GenBank/DDBJ whole genome shotgun (WGS) entry which is preliminary data.</text>
</comment>
<dbReference type="GO" id="GO:0003700">
    <property type="term" value="F:DNA-binding transcription factor activity"/>
    <property type="evidence" value="ECO:0007669"/>
    <property type="project" value="InterPro"/>
</dbReference>
<feature type="domain" description="HTH gntR-type" evidence="4">
    <location>
        <begin position="7"/>
        <end position="75"/>
    </location>
</feature>
<dbReference type="Gene3D" id="3.40.50.2300">
    <property type="match status" value="2"/>
</dbReference>
<proteinExistence type="predicted"/>
<dbReference type="InterPro" id="IPR000524">
    <property type="entry name" value="Tscrpt_reg_HTH_GntR"/>
</dbReference>
<keyword evidence="6" id="KW-1185">Reference proteome</keyword>
<dbReference type="InterPro" id="IPR036390">
    <property type="entry name" value="WH_DNA-bd_sf"/>
</dbReference>
<gene>
    <name evidence="5" type="primary">rliB</name>
    <name evidence="5" type="ORF">GCM10011391_09570</name>
</gene>
<organism evidence="5 6">
    <name type="scientific">Pullulanibacillus camelliae</name>
    <dbReference type="NCBI Taxonomy" id="1707096"/>
    <lineage>
        <taxon>Bacteria</taxon>
        <taxon>Bacillati</taxon>
        <taxon>Bacillota</taxon>
        <taxon>Bacilli</taxon>
        <taxon>Bacillales</taxon>
        <taxon>Sporolactobacillaceae</taxon>
        <taxon>Pullulanibacillus</taxon>
    </lineage>
</organism>
<dbReference type="FunFam" id="1.10.10.10:FF:000079">
    <property type="entry name" value="GntR family transcriptional regulator"/>
    <property type="match status" value="1"/>
</dbReference>
<dbReference type="InterPro" id="IPR036388">
    <property type="entry name" value="WH-like_DNA-bd_sf"/>
</dbReference>
<dbReference type="InterPro" id="IPR046335">
    <property type="entry name" value="LacI/GalR-like_sensor"/>
</dbReference>
<dbReference type="RefSeq" id="WP_188689929.1">
    <property type="nucleotide sequence ID" value="NZ_BMIR01000003.1"/>
</dbReference>
<dbReference type="PROSITE" id="PS50949">
    <property type="entry name" value="HTH_GNTR"/>
    <property type="match status" value="1"/>
</dbReference>
<evidence type="ECO:0000256" key="1">
    <source>
        <dbReference type="ARBA" id="ARBA00023015"/>
    </source>
</evidence>
<reference evidence="5" key="2">
    <citation type="submission" date="2020-09" db="EMBL/GenBank/DDBJ databases">
        <authorList>
            <person name="Sun Q."/>
            <person name="Zhou Y."/>
        </authorList>
    </citation>
    <scope>NUCLEOTIDE SEQUENCE</scope>
    <source>
        <strain evidence="5">CGMCC 1.15371</strain>
    </source>
</reference>
<evidence type="ECO:0000256" key="3">
    <source>
        <dbReference type="ARBA" id="ARBA00023163"/>
    </source>
</evidence>
<dbReference type="CDD" id="cd06267">
    <property type="entry name" value="PBP1_LacI_sugar_binding-like"/>
    <property type="match status" value="1"/>
</dbReference>
<keyword evidence="3" id="KW-0804">Transcription</keyword>
<dbReference type="PRINTS" id="PR00035">
    <property type="entry name" value="HTHGNTR"/>
</dbReference>
<dbReference type="Pfam" id="PF13377">
    <property type="entry name" value="Peripla_BP_3"/>
    <property type="match status" value="1"/>
</dbReference>
<dbReference type="CDD" id="cd07377">
    <property type="entry name" value="WHTH_GntR"/>
    <property type="match status" value="1"/>
</dbReference>
<dbReference type="EMBL" id="BMIR01000003">
    <property type="protein sequence ID" value="GGE33020.1"/>
    <property type="molecule type" value="Genomic_DNA"/>
</dbReference>
<dbReference type="Gene3D" id="1.10.10.10">
    <property type="entry name" value="Winged helix-like DNA-binding domain superfamily/Winged helix DNA-binding domain"/>
    <property type="match status" value="1"/>
</dbReference>
<dbReference type="SUPFAM" id="SSF53822">
    <property type="entry name" value="Periplasmic binding protein-like I"/>
    <property type="match status" value="1"/>
</dbReference>
<dbReference type="GO" id="GO:0000976">
    <property type="term" value="F:transcription cis-regulatory region binding"/>
    <property type="evidence" value="ECO:0007669"/>
    <property type="project" value="TreeGrafter"/>
</dbReference>
<evidence type="ECO:0000259" key="4">
    <source>
        <dbReference type="PROSITE" id="PS50949"/>
    </source>
</evidence>
<dbReference type="PANTHER" id="PTHR30146">
    <property type="entry name" value="LACI-RELATED TRANSCRIPTIONAL REPRESSOR"/>
    <property type="match status" value="1"/>
</dbReference>
<evidence type="ECO:0000256" key="2">
    <source>
        <dbReference type="ARBA" id="ARBA00023125"/>
    </source>
</evidence>
<protein>
    <submittedName>
        <fullName evidence="5">Transcriptional regulator</fullName>
    </submittedName>
</protein>